<dbReference type="Proteomes" id="UP001601627">
    <property type="component" value="Unassembled WGS sequence"/>
</dbReference>
<sequence length="55" mass="5766">MRLRQADSPATAIVGDLDLPRSTTACRAIARFVTEAHAMDLDAADPDNAVADVLG</sequence>
<evidence type="ECO:0000313" key="2">
    <source>
        <dbReference type="Proteomes" id="UP001601627"/>
    </source>
</evidence>
<dbReference type="RefSeq" id="WP_388239974.1">
    <property type="nucleotide sequence ID" value="NZ_JBHVZQ010000044.1"/>
</dbReference>
<reference evidence="1 2" key="1">
    <citation type="submission" date="2024-09" db="EMBL/GenBank/DDBJ databases">
        <title>The Natural Products Discovery Center: Release of the First 8490 Sequenced Strains for Exploring Actinobacteria Biosynthetic Diversity.</title>
        <authorList>
            <person name="Kalkreuter E."/>
            <person name="Kautsar S.A."/>
            <person name="Yang D."/>
            <person name="Bader C.D."/>
            <person name="Teijaro C.N."/>
            <person name="Fluegel L."/>
            <person name="Davis C.M."/>
            <person name="Simpson J.R."/>
            <person name="Lauterbach L."/>
            <person name="Steele A.D."/>
            <person name="Gui C."/>
            <person name="Meng S."/>
            <person name="Li G."/>
            <person name="Viehrig K."/>
            <person name="Ye F."/>
            <person name="Su P."/>
            <person name="Kiefer A.F."/>
            <person name="Nichols A."/>
            <person name="Cepeda A.J."/>
            <person name="Yan W."/>
            <person name="Fan B."/>
            <person name="Jiang Y."/>
            <person name="Adhikari A."/>
            <person name="Zheng C.-J."/>
            <person name="Schuster L."/>
            <person name="Cowan T.M."/>
            <person name="Smanski M.J."/>
            <person name="Chevrette M.G."/>
            <person name="De Carvalho L.P.S."/>
            <person name="Shen B."/>
        </authorList>
    </citation>
    <scope>NUCLEOTIDE SEQUENCE [LARGE SCALE GENOMIC DNA]</scope>
    <source>
        <strain evidence="1 2">NPDC058328</strain>
    </source>
</reference>
<proteinExistence type="predicted"/>
<keyword evidence="2" id="KW-1185">Reference proteome</keyword>
<name>A0ABW6QFP9_9ACTN</name>
<organism evidence="1 2">
    <name type="scientific">Streptomyces marokkonensis</name>
    <dbReference type="NCBI Taxonomy" id="324855"/>
    <lineage>
        <taxon>Bacteria</taxon>
        <taxon>Bacillati</taxon>
        <taxon>Actinomycetota</taxon>
        <taxon>Actinomycetes</taxon>
        <taxon>Kitasatosporales</taxon>
        <taxon>Streptomycetaceae</taxon>
        <taxon>Streptomyces</taxon>
    </lineage>
</organism>
<comment type="caution">
    <text evidence="1">The sequence shown here is derived from an EMBL/GenBank/DDBJ whole genome shotgun (WGS) entry which is preliminary data.</text>
</comment>
<gene>
    <name evidence="1" type="ORF">ACFVZC_31490</name>
</gene>
<protein>
    <submittedName>
        <fullName evidence="1">Uncharacterized protein</fullName>
    </submittedName>
</protein>
<evidence type="ECO:0000313" key="1">
    <source>
        <dbReference type="EMBL" id="MFF1277875.1"/>
    </source>
</evidence>
<accession>A0ABW6QFP9</accession>
<dbReference type="EMBL" id="JBHVZQ010000044">
    <property type="protein sequence ID" value="MFF1277875.1"/>
    <property type="molecule type" value="Genomic_DNA"/>
</dbReference>